<dbReference type="Pfam" id="PF07980">
    <property type="entry name" value="SusD_RagB"/>
    <property type="match status" value="1"/>
</dbReference>
<evidence type="ECO:0000256" key="5">
    <source>
        <dbReference type="ARBA" id="ARBA00023237"/>
    </source>
</evidence>
<sequence length="478" mass="53848">MKQASYIILIALFAGLGSCKKFLDVKPEDSILEDDLYSKETGFQSALNGVYMGLTDPSLYGGSMTMEMVEILAQRYNCLGTNPGNKYNALASYDYANARVVPQLANTWFNMYELIANINTMLPEMEERKAVFTGINYELMKGEALALRAFLHYDVFRLFGAVYKNDSVVSKRVPYYTVRTSTPGELLTGKEVIEKVLTDLEEAEKYLEKADPIITNGKAGTGPAIFTTGRHLRMNYYAVKLLQARVLLHANRHEDALAAAKVVIDKQAAWFPFVTIGEVTNPRNPDRIFSNELVFAVQHFGIANSYGRYFIPNLPDSGILAPVQTKLDKVYEASTNDYRYLSYTWAIPNDGTKSFKCFYKYAPPADTAARQFNIPLMRVSEAYFIAAEASTLTADKFQYLNAIRSARNLTTPLPLTANFSTELRKEYQKEFYGEGQLFFYYKRNYTTAIENGSASGNISMNNDKYVLPLPDIETSARN</sequence>
<name>A0A1V9F0T5_9BACT</name>
<keyword evidence="4" id="KW-0472">Membrane</keyword>
<comment type="subcellular location">
    <subcellularLocation>
        <location evidence="1">Cell outer membrane</location>
    </subcellularLocation>
</comment>
<evidence type="ECO:0000256" key="1">
    <source>
        <dbReference type="ARBA" id="ARBA00004442"/>
    </source>
</evidence>
<comment type="similarity">
    <text evidence="2">Belongs to the SusD family.</text>
</comment>
<dbReference type="RefSeq" id="WP_081169877.1">
    <property type="nucleotide sequence ID" value="NZ_LWBP01000216.1"/>
</dbReference>
<evidence type="ECO:0000313" key="9">
    <source>
        <dbReference type="Proteomes" id="UP000192276"/>
    </source>
</evidence>
<organism evidence="8 9">
    <name type="scientific">Niastella populi</name>
    <dbReference type="NCBI Taxonomy" id="550983"/>
    <lineage>
        <taxon>Bacteria</taxon>
        <taxon>Pseudomonadati</taxon>
        <taxon>Bacteroidota</taxon>
        <taxon>Chitinophagia</taxon>
        <taxon>Chitinophagales</taxon>
        <taxon>Chitinophagaceae</taxon>
        <taxon>Niastella</taxon>
    </lineage>
</organism>
<dbReference type="InterPro" id="IPR011990">
    <property type="entry name" value="TPR-like_helical_dom_sf"/>
</dbReference>
<evidence type="ECO:0000259" key="6">
    <source>
        <dbReference type="Pfam" id="PF07980"/>
    </source>
</evidence>
<dbReference type="GO" id="GO:0009279">
    <property type="term" value="C:cell outer membrane"/>
    <property type="evidence" value="ECO:0007669"/>
    <property type="project" value="UniProtKB-SubCell"/>
</dbReference>
<dbReference type="Proteomes" id="UP000192276">
    <property type="component" value="Unassembled WGS sequence"/>
</dbReference>
<proteinExistence type="inferred from homology"/>
<evidence type="ECO:0000256" key="3">
    <source>
        <dbReference type="ARBA" id="ARBA00022729"/>
    </source>
</evidence>
<evidence type="ECO:0000256" key="2">
    <source>
        <dbReference type="ARBA" id="ARBA00006275"/>
    </source>
</evidence>
<evidence type="ECO:0000259" key="7">
    <source>
        <dbReference type="Pfam" id="PF14322"/>
    </source>
</evidence>
<dbReference type="AlphaFoldDB" id="A0A1V9F0T5"/>
<evidence type="ECO:0000313" key="8">
    <source>
        <dbReference type="EMBL" id="OQP51915.1"/>
    </source>
</evidence>
<dbReference type="InterPro" id="IPR012944">
    <property type="entry name" value="SusD_RagB_dom"/>
</dbReference>
<comment type="caution">
    <text evidence="8">The sequence shown here is derived from an EMBL/GenBank/DDBJ whole genome shotgun (WGS) entry which is preliminary data.</text>
</comment>
<dbReference type="SUPFAM" id="SSF48452">
    <property type="entry name" value="TPR-like"/>
    <property type="match status" value="1"/>
</dbReference>
<accession>A0A1V9F0T5</accession>
<keyword evidence="9" id="KW-1185">Reference proteome</keyword>
<keyword evidence="5" id="KW-0998">Cell outer membrane</keyword>
<feature type="domain" description="RagB/SusD" evidence="6">
    <location>
        <begin position="360"/>
        <end position="459"/>
    </location>
</feature>
<gene>
    <name evidence="8" type="ORF">A4R26_29290</name>
</gene>
<evidence type="ECO:0000256" key="4">
    <source>
        <dbReference type="ARBA" id="ARBA00023136"/>
    </source>
</evidence>
<dbReference type="PROSITE" id="PS51257">
    <property type="entry name" value="PROKAR_LIPOPROTEIN"/>
    <property type="match status" value="1"/>
</dbReference>
<dbReference type="Pfam" id="PF14322">
    <property type="entry name" value="SusD-like_3"/>
    <property type="match status" value="1"/>
</dbReference>
<dbReference type="STRING" id="550983.A4R26_29290"/>
<evidence type="ECO:0008006" key="10">
    <source>
        <dbReference type="Google" id="ProtNLM"/>
    </source>
</evidence>
<keyword evidence="3" id="KW-0732">Signal</keyword>
<reference evidence="9" key="1">
    <citation type="submission" date="2016-04" db="EMBL/GenBank/DDBJ databases">
        <authorList>
            <person name="Chen L."/>
            <person name="Zhuang W."/>
            <person name="Wang G."/>
        </authorList>
    </citation>
    <scope>NUCLEOTIDE SEQUENCE [LARGE SCALE GENOMIC DNA]</scope>
    <source>
        <strain evidence="9">208</strain>
    </source>
</reference>
<dbReference type="OrthoDB" id="1097962at2"/>
<feature type="domain" description="SusD-like N-terminal" evidence="7">
    <location>
        <begin position="21"/>
        <end position="207"/>
    </location>
</feature>
<dbReference type="Gene3D" id="1.25.40.390">
    <property type="match status" value="1"/>
</dbReference>
<protein>
    <recommendedName>
        <fullName evidence="10">SusD-like N-terminal domain-containing protein</fullName>
    </recommendedName>
</protein>
<dbReference type="EMBL" id="LWBP01000216">
    <property type="protein sequence ID" value="OQP51915.1"/>
    <property type="molecule type" value="Genomic_DNA"/>
</dbReference>
<dbReference type="InterPro" id="IPR033985">
    <property type="entry name" value="SusD-like_N"/>
</dbReference>